<dbReference type="RefSeq" id="WP_045091331.1">
    <property type="nucleotide sequence ID" value="NZ_KQ235880.1"/>
</dbReference>
<name>A0A0J9BWM6_9FIRM</name>
<proteinExistence type="predicted"/>
<sequence length="440" mass="50211">MESRRIKRQLSAACNYSYTRLALNYYMYYETSLEDSLLGGRLAPLGTCFHALLKGFLDGNHDVDRLEELRNRVTCEMEAATAYTDVFQAYEYVLNRLEGRYAPQLLGAEAGAAHEDDMTQRIMDYITETDEAMTINERIRLVLGQLPVRMTKHKFFSLVEEGMSVYKGGSREGLKDMIYILRSEALLNTPKDMVTGYEQLHSILEEFKGADYKGMEPEQFRHLTQQMTDAGRILMEDTARLMLLMELVNDLYVLLISRDCAMMEVSEEQRLNAILSTVLSLFEEGKNQPIPETVTDSLPHLEGKQETYFEQWMQDGLCARELQEMKKQEGDAKKLYQVELLLSGSSFMSLNPSGPEADQTVDSAVLKGELDLLFEELARSFEGQPKVLVRAIMAKVLSCLPVFFESLDEVREYVKNSLVSCTDEMEKAVTMKLIGDMMEE</sequence>
<dbReference type="EMBL" id="ADLK01000028">
    <property type="protein sequence ID" value="KMW17233.1"/>
    <property type="molecule type" value="Genomic_DNA"/>
</dbReference>
<dbReference type="GeneID" id="93162790"/>
<reference evidence="1 2" key="1">
    <citation type="submission" date="2011-04" db="EMBL/GenBank/DDBJ databases">
        <title>The Genome Sequence of Clostridium citroniae WAL-19142.</title>
        <authorList>
            <consortium name="The Broad Institute Genome Sequencing Platform"/>
            <person name="Earl A."/>
            <person name="Ward D."/>
            <person name="Feldgarden M."/>
            <person name="Gevers D."/>
            <person name="Warren Y.A."/>
            <person name="Tyrrell K.L."/>
            <person name="Citron D.M."/>
            <person name="Goldstein E.J."/>
            <person name="Daigneault M."/>
            <person name="Allen-Vercoe E."/>
            <person name="Young S.K."/>
            <person name="Zeng Q."/>
            <person name="Gargeya S."/>
            <person name="Fitzgerald M."/>
            <person name="Haas B."/>
            <person name="Abouelleil A."/>
            <person name="Alvarado L."/>
            <person name="Arachchi H.M."/>
            <person name="Berlin A."/>
            <person name="Brown A."/>
            <person name="Chapman S.B."/>
            <person name="Chen Z."/>
            <person name="Dunbar C."/>
            <person name="Freedman E."/>
            <person name="Gearin G."/>
            <person name="Gellesch M."/>
            <person name="Goldberg J."/>
            <person name="Griggs A."/>
            <person name="Gujja S."/>
            <person name="Heilman E.R."/>
            <person name="Heiman D."/>
            <person name="Howarth C."/>
            <person name="Larson L."/>
            <person name="Lui A."/>
            <person name="MacDonald P.J."/>
            <person name="Mehta T."/>
            <person name="Montmayeur A."/>
            <person name="Murphy C."/>
            <person name="Neiman D."/>
            <person name="Pearson M."/>
            <person name="Priest M."/>
            <person name="Roberts A."/>
            <person name="Saif S."/>
            <person name="Shea T."/>
            <person name="Shenoy N."/>
            <person name="Sisk P."/>
            <person name="Stolte C."/>
            <person name="Sykes S."/>
            <person name="White J."/>
            <person name="Yandava C."/>
            <person name="Wortman J."/>
            <person name="Nusbaum C."/>
            <person name="Birren B."/>
        </authorList>
    </citation>
    <scope>NUCLEOTIDE SEQUENCE [LARGE SCALE GENOMIC DNA]</scope>
    <source>
        <strain evidence="1 2">WAL-19142</strain>
    </source>
</reference>
<dbReference type="Proteomes" id="UP000037392">
    <property type="component" value="Unassembled WGS sequence"/>
</dbReference>
<gene>
    <name evidence="1" type="ORF">HMPREF9470_03886</name>
</gene>
<comment type="caution">
    <text evidence="1">The sequence shown here is derived from an EMBL/GenBank/DDBJ whole genome shotgun (WGS) entry which is preliminary data.</text>
</comment>
<dbReference type="OrthoDB" id="1727081at2"/>
<evidence type="ECO:0000313" key="1">
    <source>
        <dbReference type="EMBL" id="KMW17233.1"/>
    </source>
</evidence>
<dbReference type="PATRIC" id="fig|742734.4.peg.4166"/>
<evidence type="ECO:0000313" key="2">
    <source>
        <dbReference type="Proteomes" id="UP000037392"/>
    </source>
</evidence>
<dbReference type="AlphaFoldDB" id="A0A0J9BWM6"/>
<organism evidence="1 2">
    <name type="scientific">[Clostridium] citroniae WAL-19142</name>
    <dbReference type="NCBI Taxonomy" id="742734"/>
    <lineage>
        <taxon>Bacteria</taxon>
        <taxon>Bacillati</taxon>
        <taxon>Bacillota</taxon>
        <taxon>Clostridia</taxon>
        <taxon>Lachnospirales</taxon>
        <taxon>Lachnospiraceae</taxon>
        <taxon>Enterocloster</taxon>
    </lineage>
</organism>
<protein>
    <submittedName>
        <fullName evidence="1">Uncharacterized protein</fullName>
    </submittedName>
</protein>
<accession>A0A0J9BWM6</accession>